<evidence type="ECO:0000313" key="2">
    <source>
        <dbReference type="Proteomes" id="UP001445732"/>
    </source>
</evidence>
<organism evidence="1 2">
    <name type="scientific">Brevundimonas aurifodinae</name>
    <dbReference type="NCBI Taxonomy" id="1508312"/>
    <lineage>
        <taxon>Bacteria</taxon>
        <taxon>Pseudomonadati</taxon>
        <taxon>Pseudomonadota</taxon>
        <taxon>Alphaproteobacteria</taxon>
        <taxon>Caulobacterales</taxon>
        <taxon>Caulobacteraceae</taxon>
        <taxon>Brevundimonas</taxon>
    </lineage>
</organism>
<gene>
    <name evidence="1" type="ORF">ABN401_01490</name>
</gene>
<reference evidence="1 2" key="1">
    <citation type="submission" date="2024-06" db="EMBL/GenBank/DDBJ databases">
        <title>Brevundimonas sp. C11.</title>
        <authorList>
            <person name="Maltman C."/>
        </authorList>
    </citation>
    <scope>NUCLEOTIDE SEQUENCE [LARGE SCALE GENOMIC DNA]</scope>
    <source>
        <strain evidence="1 2">C11</strain>
    </source>
</reference>
<sequence length="72" mass="8354">MGQVDPEYVPLLLRPDLIEEVNRMAAHYRSPQGQAEIAAMAKALRESPEDRQLQEDWESIADTTGWEWNEDR</sequence>
<proteinExistence type="predicted"/>
<protein>
    <recommendedName>
        <fullName evidence="3">Addiction module protein</fullName>
    </recommendedName>
</protein>
<name>A0ABV1NL14_9CAUL</name>
<dbReference type="Proteomes" id="UP001445732">
    <property type="component" value="Unassembled WGS sequence"/>
</dbReference>
<keyword evidence="2" id="KW-1185">Reference proteome</keyword>
<evidence type="ECO:0000313" key="1">
    <source>
        <dbReference type="EMBL" id="MEQ7153879.1"/>
    </source>
</evidence>
<comment type="caution">
    <text evidence="1">The sequence shown here is derived from an EMBL/GenBank/DDBJ whole genome shotgun (WGS) entry which is preliminary data.</text>
</comment>
<dbReference type="RefSeq" id="WP_349683042.1">
    <property type="nucleotide sequence ID" value="NZ_JBEGDD010000001.1"/>
</dbReference>
<accession>A0ABV1NL14</accession>
<dbReference type="EMBL" id="JBEGDD010000001">
    <property type="protein sequence ID" value="MEQ7153879.1"/>
    <property type="molecule type" value="Genomic_DNA"/>
</dbReference>
<evidence type="ECO:0008006" key="3">
    <source>
        <dbReference type="Google" id="ProtNLM"/>
    </source>
</evidence>